<comment type="caution">
    <text evidence="4">The sequence shown here is derived from an EMBL/GenBank/DDBJ whole genome shotgun (WGS) entry which is preliminary data.</text>
</comment>
<comment type="caution">
    <text evidence="3">Lacks conserved residue(s) required for the propagation of feature annotation.</text>
</comment>
<dbReference type="HAMAP" id="MF_00187">
    <property type="entry name" value="FdhD"/>
    <property type="match status" value="1"/>
</dbReference>
<proteinExistence type="inferred from homology"/>
<gene>
    <name evidence="3 4" type="primary">fdhD</name>
    <name evidence="4" type="ORF">ACFQPF_15980</name>
</gene>
<dbReference type="Pfam" id="PF02634">
    <property type="entry name" value="FdhD-NarQ"/>
    <property type="match status" value="1"/>
</dbReference>
<comment type="function">
    <text evidence="3">Required for formate dehydrogenase (FDH) activity. Acts as a sulfur carrier protein that transfers sulfur from IscS to the molybdenum cofactor prior to its insertion into FDH.</text>
</comment>
<evidence type="ECO:0000256" key="3">
    <source>
        <dbReference type="HAMAP-Rule" id="MF_00187"/>
    </source>
</evidence>
<comment type="subcellular location">
    <subcellularLocation>
        <location evidence="3">Cytoplasm</location>
    </subcellularLocation>
</comment>
<evidence type="ECO:0000256" key="1">
    <source>
        <dbReference type="ARBA" id="ARBA00022490"/>
    </source>
</evidence>
<dbReference type="PIRSF" id="PIRSF015626">
    <property type="entry name" value="FdhD"/>
    <property type="match status" value="1"/>
</dbReference>
<evidence type="ECO:0000256" key="2">
    <source>
        <dbReference type="ARBA" id="ARBA00023150"/>
    </source>
</evidence>
<dbReference type="EMBL" id="JBHTCP010000050">
    <property type="protein sequence ID" value="MFC7373140.1"/>
    <property type="molecule type" value="Genomic_DNA"/>
</dbReference>
<dbReference type="SUPFAM" id="SSF53927">
    <property type="entry name" value="Cytidine deaminase-like"/>
    <property type="match status" value="1"/>
</dbReference>
<dbReference type="PANTHER" id="PTHR30592:SF1">
    <property type="entry name" value="SULFUR CARRIER PROTEIN FDHD"/>
    <property type="match status" value="1"/>
</dbReference>
<feature type="active site" description="Cysteine persulfide intermediate" evidence="3">
    <location>
        <position position="107"/>
    </location>
</feature>
<dbReference type="InterPro" id="IPR003786">
    <property type="entry name" value="FdhD"/>
</dbReference>
<dbReference type="RefSeq" id="WP_379750768.1">
    <property type="nucleotide sequence ID" value="NZ_JBHTCP010000050.1"/>
</dbReference>
<organism evidence="4 5">
    <name type="scientific">Fictibacillus iocasae</name>
    <dbReference type="NCBI Taxonomy" id="2715437"/>
    <lineage>
        <taxon>Bacteria</taxon>
        <taxon>Bacillati</taxon>
        <taxon>Bacillota</taxon>
        <taxon>Bacilli</taxon>
        <taxon>Bacillales</taxon>
        <taxon>Fictibacillaceae</taxon>
        <taxon>Fictibacillus</taxon>
    </lineage>
</organism>
<name>A0ABW2NUX0_9BACL</name>
<sequence length="265" mass="29095">MSGVEKRTIWKFTPGNKTAEAVEDAVAVEQAFTVIVNGEETGTIVCTPSHIEELAAGFMAGEGIIRKYSDITQLEVDHSTGFVYVKLQEGMKVDKDQMSKRFIGSCCGKGRQFYFKSDMMTSKTAIKGASFSIENCLKRMEELQNASSVFHATGGVHNAGIADSDRLIVIRSDIGRHNALDKLYGNWLMNPYSLRDKMIVFSGRLSSEVIFKASKMGVGLIVSKSAPTNLALEAADELGITAVGFVRNNMCNVYTHPDRIREFIG</sequence>
<comment type="similarity">
    <text evidence="3">Belongs to the FdhD family.</text>
</comment>
<dbReference type="NCBIfam" id="TIGR00129">
    <property type="entry name" value="fdhD_narQ"/>
    <property type="match status" value="1"/>
</dbReference>
<keyword evidence="5" id="KW-1185">Reference proteome</keyword>
<evidence type="ECO:0000313" key="5">
    <source>
        <dbReference type="Proteomes" id="UP001596549"/>
    </source>
</evidence>
<protein>
    <recommendedName>
        <fullName evidence="3">Sulfur carrier protein FdhD</fullName>
    </recommendedName>
</protein>
<keyword evidence="2 3" id="KW-0501">Molybdenum cofactor biosynthesis</keyword>
<dbReference type="Gene3D" id="3.10.20.10">
    <property type="match status" value="1"/>
</dbReference>
<dbReference type="Gene3D" id="3.40.140.10">
    <property type="entry name" value="Cytidine Deaminase, domain 2"/>
    <property type="match status" value="1"/>
</dbReference>
<evidence type="ECO:0000313" key="4">
    <source>
        <dbReference type="EMBL" id="MFC7373140.1"/>
    </source>
</evidence>
<dbReference type="Proteomes" id="UP001596549">
    <property type="component" value="Unassembled WGS sequence"/>
</dbReference>
<dbReference type="InterPro" id="IPR016193">
    <property type="entry name" value="Cytidine_deaminase-like"/>
</dbReference>
<reference evidence="5" key="1">
    <citation type="journal article" date="2019" name="Int. J. Syst. Evol. Microbiol.">
        <title>The Global Catalogue of Microorganisms (GCM) 10K type strain sequencing project: providing services to taxonomists for standard genome sequencing and annotation.</title>
        <authorList>
            <consortium name="The Broad Institute Genomics Platform"/>
            <consortium name="The Broad Institute Genome Sequencing Center for Infectious Disease"/>
            <person name="Wu L."/>
            <person name="Ma J."/>
        </authorList>
    </citation>
    <scope>NUCLEOTIDE SEQUENCE [LARGE SCALE GENOMIC DNA]</scope>
    <source>
        <strain evidence="5">NBRC 106396</strain>
    </source>
</reference>
<keyword evidence="1 3" id="KW-0963">Cytoplasm</keyword>
<accession>A0ABW2NUX0</accession>
<dbReference type="PANTHER" id="PTHR30592">
    <property type="entry name" value="FORMATE DEHYDROGENASE"/>
    <property type="match status" value="1"/>
</dbReference>